<dbReference type="SUPFAM" id="SSF53649">
    <property type="entry name" value="Alkaline phosphatase-like"/>
    <property type="match status" value="1"/>
</dbReference>
<keyword evidence="7" id="KW-1185">Reference proteome</keyword>
<keyword evidence="3 6" id="KW-0378">Hydrolase</keyword>
<evidence type="ECO:0000259" key="5">
    <source>
        <dbReference type="Pfam" id="PF00884"/>
    </source>
</evidence>
<proteinExistence type="inferred from homology"/>
<dbReference type="STRING" id="1232681.ADIS_0233"/>
<protein>
    <submittedName>
        <fullName evidence="6">Arylsulfatase</fullName>
        <ecNumber evidence="6">3.1.6.1</ecNumber>
    </submittedName>
</protein>
<dbReference type="InterPro" id="IPR050738">
    <property type="entry name" value="Sulfatase"/>
</dbReference>
<dbReference type="GO" id="GO:0004065">
    <property type="term" value="F:arylsulfatase activity"/>
    <property type="evidence" value="ECO:0007669"/>
    <property type="project" value="UniProtKB-EC"/>
</dbReference>
<dbReference type="InterPro" id="IPR000917">
    <property type="entry name" value="Sulfatase_N"/>
</dbReference>
<dbReference type="CDD" id="cd16151">
    <property type="entry name" value="sulfatase_like"/>
    <property type="match status" value="1"/>
</dbReference>
<dbReference type="PATRIC" id="fig|1288963.3.peg.231"/>
<dbReference type="Proteomes" id="UP000013909">
    <property type="component" value="Unassembled WGS sequence"/>
</dbReference>
<evidence type="ECO:0000313" key="7">
    <source>
        <dbReference type="Proteomes" id="UP000013909"/>
    </source>
</evidence>
<keyword evidence="4" id="KW-0106">Calcium</keyword>
<dbReference type="Pfam" id="PF00884">
    <property type="entry name" value="Sulfatase"/>
    <property type="match status" value="1"/>
</dbReference>
<dbReference type="RefSeq" id="WP_010852385.1">
    <property type="nucleotide sequence ID" value="NZ_AQHR01000010.1"/>
</dbReference>
<evidence type="ECO:0000256" key="1">
    <source>
        <dbReference type="ARBA" id="ARBA00008779"/>
    </source>
</evidence>
<dbReference type="InterPro" id="IPR024607">
    <property type="entry name" value="Sulfatase_CS"/>
</dbReference>
<dbReference type="EMBL" id="AQHR01000010">
    <property type="protein sequence ID" value="EON79228.1"/>
    <property type="molecule type" value="Genomic_DNA"/>
</dbReference>
<sequence length="422" mass="47814">MFVVALGFCQNNARPNIILIMADDMGFECLGSYGSAVYQTPNLDRMAENGVRFEHCYSQPLCTPSRVKIMTGKHNFRNYEAFGYLNPAERTFGNLLQDAGYATCIGGKWQLNGISGGKLPGWEDTSRPHHFGFDEYCLWQLHNTRAEGERYANPLLVQNGKALPRDANGYGSQIISEFILDFIDRKKDRPFFVYYPMNLVHDPFVPTPDSEDWKDPDKRDLQDTSYFRDMVAYTDKIIGKIMDKLEETGVADNTLVIFTGDNGTHVNIYSKMQDGRVIKGDKGNMTDGGTRVPLIAYWKGRSLIGVVNRDLVDFSDFLPTLAEAAGIALPDSQQVDGRSFLPQVLGKPANPKSHIYMYYNPKWGRFSNGVFVRNQRYKLYDDGRFFDIEADVLEQHPLYLADLTGELLEVAAGFQCIMEEIR</sequence>
<dbReference type="Gene3D" id="3.40.720.10">
    <property type="entry name" value="Alkaline Phosphatase, subunit A"/>
    <property type="match status" value="1"/>
</dbReference>
<comment type="similarity">
    <text evidence="1">Belongs to the sulfatase family.</text>
</comment>
<dbReference type="InterPro" id="IPR017850">
    <property type="entry name" value="Alkaline_phosphatase_core_sf"/>
</dbReference>
<dbReference type="EC" id="3.1.6.1" evidence="6"/>
<gene>
    <name evidence="6" type="ORF">ADIS_0233</name>
</gene>
<dbReference type="PANTHER" id="PTHR42693:SF53">
    <property type="entry name" value="ENDO-4-O-SULFATASE"/>
    <property type="match status" value="1"/>
</dbReference>
<dbReference type="PANTHER" id="PTHR42693">
    <property type="entry name" value="ARYLSULFATASE FAMILY MEMBER"/>
    <property type="match status" value="1"/>
</dbReference>
<evidence type="ECO:0000313" key="6">
    <source>
        <dbReference type="EMBL" id="EON79228.1"/>
    </source>
</evidence>
<evidence type="ECO:0000256" key="2">
    <source>
        <dbReference type="ARBA" id="ARBA00022723"/>
    </source>
</evidence>
<name>R7ZYV5_9BACT</name>
<comment type="caution">
    <text evidence="6">The sequence shown here is derived from an EMBL/GenBank/DDBJ whole genome shotgun (WGS) entry which is preliminary data.</text>
</comment>
<feature type="domain" description="Sulfatase N-terminal" evidence="5">
    <location>
        <begin position="15"/>
        <end position="327"/>
    </location>
</feature>
<dbReference type="GO" id="GO:0046872">
    <property type="term" value="F:metal ion binding"/>
    <property type="evidence" value="ECO:0007669"/>
    <property type="project" value="UniProtKB-KW"/>
</dbReference>
<reference evidence="6 7" key="1">
    <citation type="submission" date="2013-02" db="EMBL/GenBank/DDBJ databases">
        <title>A novel strain isolated from Lonar lake, Maharashtra, India.</title>
        <authorList>
            <person name="Singh A."/>
        </authorList>
    </citation>
    <scope>NUCLEOTIDE SEQUENCE [LARGE SCALE GENOMIC DNA]</scope>
    <source>
        <strain evidence="6 7">AK24</strain>
    </source>
</reference>
<accession>R7ZYV5</accession>
<keyword evidence="2" id="KW-0479">Metal-binding</keyword>
<evidence type="ECO:0000256" key="3">
    <source>
        <dbReference type="ARBA" id="ARBA00022801"/>
    </source>
</evidence>
<evidence type="ECO:0000256" key="4">
    <source>
        <dbReference type="ARBA" id="ARBA00022837"/>
    </source>
</evidence>
<organism evidence="6 7">
    <name type="scientific">Lunatimonas lonarensis</name>
    <dbReference type="NCBI Taxonomy" id="1232681"/>
    <lineage>
        <taxon>Bacteria</taxon>
        <taxon>Pseudomonadati</taxon>
        <taxon>Bacteroidota</taxon>
        <taxon>Cytophagia</taxon>
        <taxon>Cytophagales</taxon>
        <taxon>Cyclobacteriaceae</taxon>
    </lineage>
</organism>
<dbReference type="AlphaFoldDB" id="R7ZYV5"/>
<dbReference type="PROSITE" id="PS00523">
    <property type="entry name" value="SULFATASE_1"/>
    <property type="match status" value="1"/>
</dbReference>